<evidence type="ECO:0000313" key="2">
    <source>
        <dbReference type="Proteomes" id="UP000431092"/>
    </source>
</evidence>
<evidence type="ECO:0000313" key="1">
    <source>
        <dbReference type="EMBL" id="MTB71374.1"/>
    </source>
</evidence>
<proteinExistence type="predicted"/>
<dbReference type="Proteomes" id="UP000431092">
    <property type="component" value="Unassembled WGS sequence"/>
</dbReference>
<sequence length="80" mass="8480">MSTQPPHVLVLPTEGVADHVATQLREEGFDPVEVGGGPGGWTVRITDSRLPDADGGGAVEGLRTRFRALAEQHQGTYVES</sequence>
<comment type="caution">
    <text evidence="1">The sequence shown here is derived from an EMBL/GenBank/DDBJ whole genome shotgun (WGS) entry which is preliminary data.</text>
</comment>
<dbReference type="AlphaFoldDB" id="A0A6I3I5C2"/>
<keyword evidence="2" id="KW-1185">Reference proteome</keyword>
<gene>
    <name evidence="1" type="ORF">GGG17_05205</name>
</gene>
<accession>A0A6I3I5C2</accession>
<reference evidence="1 2" key="1">
    <citation type="submission" date="2019-11" db="EMBL/GenBank/DDBJ databases">
        <title>Whole genome sequencing identifies a novel species of the genus Arsenicicoccus isolated from human blood.</title>
        <authorList>
            <person name="Jeong J.H."/>
            <person name="Kweon O.J."/>
            <person name="Kim H.R."/>
            <person name="Kim T.-H."/>
            <person name="Ha S.-M."/>
            <person name="Lee M.-K."/>
        </authorList>
    </citation>
    <scope>NUCLEOTIDE SEQUENCE [LARGE SCALE GENOMIC DNA]</scope>
    <source>
        <strain evidence="1 2">MKL-02</strain>
    </source>
</reference>
<dbReference type="EMBL" id="WLVL01000019">
    <property type="protein sequence ID" value="MTB71374.1"/>
    <property type="molecule type" value="Genomic_DNA"/>
</dbReference>
<dbReference type="RefSeq" id="WP_154592712.1">
    <property type="nucleotide sequence ID" value="NZ_CP171001.1"/>
</dbReference>
<protein>
    <submittedName>
        <fullName evidence="1">Uncharacterized protein</fullName>
    </submittedName>
</protein>
<name>A0A6I3I5C2_9MICO</name>
<organism evidence="1 2">
    <name type="scientific">Arsenicicoccus cauae</name>
    <dbReference type="NCBI Taxonomy" id="2663847"/>
    <lineage>
        <taxon>Bacteria</taxon>
        <taxon>Bacillati</taxon>
        <taxon>Actinomycetota</taxon>
        <taxon>Actinomycetes</taxon>
        <taxon>Micrococcales</taxon>
        <taxon>Intrasporangiaceae</taxon>
        <taxon>Arsenicicoccus</taxon>
    </lineage>
</organism>